<dbReference type="Pfam" id="PF20772">
    <property type="entry name" value="TACO1_YebC_N"/>
    <property type="match status" value="1"/>
</dbReference>
<reference evidence="4" key="1">
    <citation type="submission" date="2020-05" db="EMBL/GenBank/DDBJ databases">
        <title>Phylogenomic resolution of chytrid fungi.</title>
        <authorList>
            <person name="Stajich J.E."/>
            <person name="Amses K."/>
            <person name="Simmons R."/>
            <person name="Seto K."/>
            <person name="Myers J."/>
            <person name="Bonds A."/>
            <person name="Quandt C.A."/>
            <person name="Barry K."/>
            <person name="Liu P."/>
            <person name="Grigoriev I."/>
            <person name="Longcore J.E."/>
            <person name="James T.Y."/>
        </authorList>
    </citation>
    <scope>NUCLEOTIDE SEQUENCE</scope>
    <source>
        <strain evidence="4">JEL0318</strain>
    </source>
</reference>
<feature type="domain" description="TACO1/YebC-like N-terminal" evidence="3">
    <location>
        <begin position="3"/>
        <end position="39"/>
    </location>
</feature>
<dbReference type="PANTHER" id="PTHR12532:SF0">
    <property type="entry name" value="TRANSLATIONAL ACTIVATOR OF CYTOCHROME C OXIDASE 1"/>
    <property type="match status" value="1"/>
</dbReference>
<evidence type="ECO:0000259" key="3">
    <source>
        <dbReference type="Pfam" id="PF20772"/>
    </source>
</evidence>
<proteinExistence type="inferred from homology"/>
<comment type="similarity">
    <text evidence="1">Belongs to the TACO1 family.</text>
</comment>
<comment type="caution">
    <text evidence="4">The sequence shown here is derived from an EMBL/GenBank/DDBJ whole genome shotgun (WGS) entry which is preliminary data.</text>
</comment>
<dbReference type="InterPro" id="IPR049083">
    <property type="entry name" value="TACO1_YebC_N"/>
</dbReference>
<sequence>MNGETNPSLNMYLAAALAQAKTHQVPKSNVELAIKKGTGAATSSEEAPTTIFYECLAPGNIGCIIETLTNNRNRTIADIRHAVNKNGGNMTSVQYLFQRKGRLVVAAKDLDQLEEDAVMSGFAEDVRDVDAEAGTLEAVCEVPDLLSLKKDLEGKGYDIKELEIAWVPNDKVELSETDQPRFGHFLDLLDDLDDVIKVHHNAK</sequence>
<dbReference type="InterPro" id="IPR026564">
    <property type="entry name" value="Transcrip_reg_TACO1-like_dom3"/>
</dbReference>
<dbReference type="InterPro" id="IPR017856">
    <property type="entry name" value="Integrase-like_N"/>
</dbReference>
<dbReference type="Proteomes" id="UP001212841">
    <property type="component" value="Unassembled WGS sequence"/>
</dbReference>
<dbReference type="EMBL" id="JADGJD010001200">
    <property type="protein sequence ID" value="KAJ3045993.1"/>
    <property type="molecule type" value="Genomic_DNA"/>
</dbReference>
<protein>
    <recommendedName>
        <fullName evidence="6">YebC-like protein</fullName>
    </recommendedName>
</protein>
<accession>A0AAD5WYI9</accession>
<dbReference type="InterPro" id="IPR048300">
    <property type="entry name" value="TACO1_YebC-like_2nd/3rd_dom"/>
</dbReference>
<dbReference type="Gene3D" id="3.30.70.980">
    <property type="match status" value="2"/>
</dbReference>
<organism evidence="4 5">
    <name type="scientific">Rhizophlyctis rosea</name>
    <dbReference type="NCBI Taxonomy" id="64517"/>
    <lineage>
        <taxon>Eukaryota</taxon>
        <taxon>Fungi</taxon>
        <taxon>Fungi incertae sedis</taxon>
        <taxon>Chytridiomycota</taxon>
        <taxon>Chytridiomycota incertae sedis</taxon>
        <taxon>Chytridiomycetes</taxon>
        <taxon>Rhizophlyctidales</taxon>
        <taxon>Rhizophlyctidaceae</taxon>
        <taxon>Rhizophlyctis</taxon>
    </lineage>
</organism>
<dbReference type="AlphaFoldDB" id="A0AAD5WYI9"/>
<dbReference type="Pfam" id="PF01709">
    <property type="entry name" value="Transcrip_reg"/>
    <property type="match status" value="1"/>
</dbReference>
<feature type="domain" description="TACO1/YebC-like second and third" evidence="2">
    <location>
        <begin position="50"/>
        <end position="202"/>
    </location>
</feature>
<name>A0AAD5WYI9_9FUNG</name>
<evidence type="ECO:0000313" key="5">
    <source>
        <dbReference type="Proteomes" id="UP001212841"/>
    </source>
</evidence>
<evidence type="ECO:0008006" key="6">
    <source>
        <dbReference type="Google" id="ProtNLM"/>
    </source>
</evidence>
<evidence type="ECO:0000256" key="1">
    <source>
        <dbReference type="ARBA" id="ARBA00008724"/>
    </source>
</evidence>
<dbReference type="GO" id="GO:0005737">
    <property type="term" value="C:cytoplasm"/>
    <property type="evidence" value="ECO:0007669"/>
    <property type="project" value="UniProtKB-ARBA"/>
</dbReference>
<evidence type="ECO:0000313" key="4">
    <source>
        <dbReference type="EMBL" id="KAJ3045993.1"/>
    </source>
</evidence>
<evidence type="ECO:0000259" key="2">
    <source>
        <dbReference type="Pfam" id="PF01709"/>
    </source>
</evidence>
<dbReference type="Gene3D" id="1.10.10.200">
    <property type="match status" value="1"/>
</dbReference>
<gene>
    <name evidence="4" type="ORF">HK097_001062</name>
</gene>
<dbReference type="InterPro" id="IPR002876">
    <property type="entry name" value="Transcrip_reg_TACO1-like"/>
</dbReference>
<keyword evidence="5" id="KW-1185">Reference proteome</keyword>
<dbReference type="InterPro" id="IPR029072">
    <property type="entry name" value="YebC-like"/>
</dbReference>
<dbReference type="SUPFAM" id="SSF75625">
    <property type="entry name" value="YebC-like"/>
    <property type="match status" value="1"/>
</dbReference>
<dbReference type="PANTHER" id="PTHR12532">
    <property type="entry name" value="TRANSLATIONAL ACTIVATOR OF CYTOCHROME C OXIDASE 1"/>
    <property type="match status" value="1"/>
</dbReference>